<dbReference type="SMART" id="SM00100">
    <property type="entry name" value="cNMP"/>
    <property type="match status" value="1"/>
</dbReference>
<dbReference type="Gene3D" id="2.60.120.10">
    <property type="entry name" value="Jelly Rolls"/>
    <property type="match status" value="1"/>
</dbReference>
<dbReference type="Pfam" id="PF00027">
    <property type="entry name" value="cNMP_binding"/>
    <property type="match status" value="1"/>
</dbReference>
<reference evidence="2 3" key="1">
    <citation type="journal article" date="2011" name="J. Bacteriol.">
        <title>Draft genome sequence of the anoxygenic filamentous phototrophic bacterium Oscillochloris trichoides subsp. DG-6.</title>
        <authorList>
            <person name="Kuznetsov B.B."/>
            <person name="Ivanovsky R.N."/>
            <person name="Keppen O.I."/>
            <person name="Sukhacheva M.V."/>
            <person name="Bumazhkin B.K."/>
            <person name="Patutina E.O."/>
            <person name="Beletsky A.V."/>
            <person name="Mardanov A.V."/>
            <person name="Baslerov R.V."/>
            <person name="Panteleeva A.N."/>
            <person name="Kolganova T.V."/>
            <person name="Ravin N.V."/>
            <person name="Skryabin K.G."/>
        </authorList>
    </citation>
    <scope>NUCLEOTIDE SEQUENCE [LARGE SCALE GENOMIC DNA]</scope>
    <source>
        <strain evidence="2 3">DG-6</strain>
    </source>
</reference>
<dbReference type="STRING" id="765420.OSCT_1993"/>
<feature type="domain" description="Cyclic nucleotide-binding" evidence="1">
    <location>
        <begin position="14"/>
        <end position="138"/>
    </location>
</feature>
<dbReference type="Proteomes" id="UP000054010">
    <property type="component" value="Unassembled WGS sequence"/>
</dbReference>
<evidence type="ECO:0000313" key="3">
    <source>
        <dbReference type="Proteomes" id="UP000054010"/>
    </source>
</evidence>
<accession>E1IF92</accession>
<dbReference type="AlphaFoldDB" id="E1IF92"/>
<dbReference type="HOGENOM" id="CLU_075053_16_0_0"/>
<evidence type="ECO:0000259" key="1">
    <source>
        <dbReference type="PROSITE" id="PS50042"/>
    </source>
</evidence>
<dbReference type="EMBL" id="ADVR01000085">
    <property type="protein sequence ID" value="EFO80132.1"/>
    <property type="molecule type" value="Genomic_DNA"/>
</dbReference>
<dbReference type="CDD" id="cd00038">
    <property type="entry name" value="CAP_ED"/>
    <property type="match status" value="1"/>
</dbReference>
<organism evidence="2 3">
    <name type="scientific">Oscillochloris trichoides DG-6</name>
    <dbReference type="NCBI Taxonomy" id="765420"/>
    <lineage>
        <taxon>Bacteria</taxon>
        <taxon>Bacillati</taxon>
        <taxon>Chloroflexota</taxon>
        <taxon>Chloroflexia</taxon>
        <taxon>Chloroflexales</taxon>
        <taxon>Chloroflexineae</taxon>
        <taxon>Oscillochloridaceae</taxon>
        <taxon>Oscillochloris</taxon>
    </lineage>
</organism>
<dbReference type="InterPro" id="IPR000595">
    <property type="entry name" value="cNMP-bd_dom"/>
</dbReference>
<proteinExistence type="predicted"/>
<protein>
    <submittedName>
        <fullName evidence="2">Cyclic nucleotide-binding protein</fullName>
    </submittedName>
</protein>
<gene>
    <name evidence="2" type="ORF">OSCT_1993</name>
</gene>
<name>E1IF92_9CHLR</name>
<dbReference type="OrthoDB" id="9812325at2"/>
<dbReference type="PANTHER" id="PTHR23011">
    <property type="entry name" value="CYCLIC NUCLEOTIDE-BINDING DOMAIN CONTAINING PROTEIN"/>
    <property type="match status" value="1"/>
</dbReference>
<dbReference type="SUPFAM" id="SSF51206">
    <property type="entry name" value="cAMP-binding domain-like"/>
    <property type="match status" value="1"/>
</dbReference>
<evidence type="ECO:0000313" key="2">
    <source>
        <dbReference type="EMBL" id="EFO80132.1"/>
    </source>
</evidence>
<sequence>MTAQIVEYLRRVVIFGGLTDEDILQLASLCRVQKMAPNQVVFNEGDDGDEMMVIIEGCVRVSLMTRTAQGTMTPSTINMLYSGQSFGEMVLLGGATRSATVICVDPCVFLVIRERDFAALCEKSPRIGYKVMRNLASDLSYKLRSSNLLLRGNIRWQGGELGKRT</sequence>
<keyword evidence="3" id="KW-1185">Reference proteome</keyword>
<dbReference type="InterPro" id="IPR014710">
    <property type="entry name" value="RmlC-like_jellyroll"/>
</dbReference>
<comment type="caution">
    <text evidence="2">The sequence shown here is derived from an EMBL/GenBank/DDBJ whole genome shotgun (WGS) entry which is preliminary data.</text>
</comment>
<dbReference type="eggNOG" id="COG0664">
    <property type="taxonomic scope" value="Bacteria"/>
</dbReference>
<dbReference type="InterPro" id="IPR018490">
    <property type="entry name" value="cNMP-bd_dom_sf"/>
</dbReference>
<dbReference type="PROSITE" id="PS50042">
    <property type="entry name" value="CNMP_BINDING_3"/>
    <property type="match status" value="1"/>
</dbReference>
<dbReference type="PANTHER" id="PTHR23011:SF28">
    <property type="entry name" value="CYCLIC NUCLEOTIDE-BINDING DOMAIN CONTAINING PROTEIN"/>
    <property type="match status" value="1"/>
</dbReference>